<dbReference type="Proteomes" id="UP000192722">
    <property type="component" value="Unassembled WGS sequence"/>
</dbReference>
<evidence type="ECO:0000256" key="1">
    <source>
        <dbReference type="SAM" id="Phobius"/>
    </source>
</evidence>
<evidence type="ECO:0008006" key="4">
    <source>
        <dbReference type="Google" id="ProtNLM"/>
    </source>
</evidence>
<comment type="caution">
    <text evidence="2">The sequence shown here is derived from an EMBL/GenBank/DDBJ whole genome shotgun (WGS) entry which is preliminary data.</text>
</comment>
<name>A0ABX3TXS5_9GAMM</name>
<evidence type="ECO:0000313" key="3">
    <source>
        <dbReference type="Proteomes" id="UP000192722"/>
    </source>
</evidence>
<accession>A0ABX3TXS5</accession>
<dbReference type="EMBL" id="MRWD01000044">
    <property type="protein sequence ID" value="ORJ20009.1"/>
    <property type="molecule type" value="Genomic_DNA"/>
</dbReference>
<keyword evidence="1" id="KW-0812">Transmembrane</keyword>
<keyword evidence="3" id="KW-1185">Reference proteome</keyword>
<proteinExistence type="predicted"/>
<reference evidence="2 3" key="1">
    <citation type="journal article" date="2017" name="Int. J. Syst. Evol. Microbiol.">
        <title>Rouxiella badensis sp. nov. and Rouxiella silvae sp. nov. isolated from peat bog soil in Germany and emendation of the genus description.</title>
        <authorList>
            <person name="Le Fleche-Mateos A."/>
            <person name="Kugler J.H."/>
            <person name="Hansen S.H."/>
            <person name="Syldatk C."/>
            <person name="Hausmann R."/>
            <person name="Lomprez F."/>
            <person name="Vandenbogaert M."/>
            <person name="Manuguerra J.C."/>
            <person name="Grimont P.A."/>
        </authorList>
    </citation>
    <scope>NUCLEOTIDE SEQUENCE [LARGE SCALE GENOMIC DNA]</scope>
    <source>
        <strain evidence="2 3">213</strain>
    </source>
</reference>
<keyword evidence="1" id="KW-1133">Transmembrane helix</keyword>
<organism evidence="2 3">
    <name type="scientific">Rouxiella silvae</name>
    <dbReference type="NCBI Taxonomy" id="1646373"/>
    <lineage>
        <taxon>Bacteria</taxon>
        <taxon>Pseudomonadati</taxon>
        <taxon>Pseudomonadota</taxon>
        <taxon>Gammaproteobacteria</taxon>
        <taxon>Enterobacterales</taxon>
        <taxon>Yersiniaceae</taxon>
        <taxon>Rouxiella</taxon>
    </lineage>
</organism>
<keyword evidence="1" id="KW-0472">Membrane</keyword>
<evidence type="ECO:0000313" key="2">
    <source>
        <dbReference type="EMBL" id="ORJ20009.1"/>
    </source>
</evidence>
<gene>
    <name evidence="2" type="ORF">BS639_17085</name>
</gene>
<sequence length="104" mass="11586">MKMNQQGDSWWTHFWATLTALASAAGLTTEQWIYVLCAIFGAVLSFNSYRNNKRALKARQIQDEKRTNALQAYLAGRKNNSAVDPATVAGEVKNVIGELEEADH</sequence>
<protein>
    <recommendedName>
        <fullName evidence="4">Holin</fullName>
    </recommendedName>
</protein>
<feature type="transmembrane region" description="Helical" evidence="1">
    <location>
        <begin position="32"/>
        <end position="49"/>
    </location>
</feature>
<dbReference type="RefSeq" id="WP_084983715.1">
    <property type="nucleotide sequence ID" value="NZ_CBCSCF010000010.1"/>
</dbReference>